<sequence length="60" mass="7359">VYEDTLEGVYLLLRREMQETLVEHERFWQVAKVQMTRVCTLEETAANYVNWRMIETLPYY</sequence>
<dbReference type="EMBL" id="JAMKFB020000020">
    <property type="protein sequence ID" value="KAL0164996.1"/>
    <property type="molecule type" value="Genomic_DNA"/>
</dbReference>
<name>A0ABD0NUN9_CIRMR</name>
<accession>A0ABD0NUN9</accession>
<organism evidence="1 2">
    <name type="scientific">Cirrhinus mrigala</name>
    <name type="common">Mrigala</name>
    <dbReference type="NCBI Taxonomy" id="683832"/>
    <lineage>
        <taxon>Eukaryota</taxon>
        <taxon>Metazoa</taxon>
        <taxon>Chordata</taxon>
        <taxon>Craniata</taxon>
        <taxon>Vertebrata</taxon>
        <taxon>Euteleostomi</taxon>
        <taxon>Actinopterygii</taxon>
        <taxon>Neopterygii</taxon>
        <taxon>Teleostei</taxon>
        <taxon>Ostariophysi</taxon>
        <taxon>Cypriniformes</taxon>
        <taxon>Cyprinidae</taxon>
        <taxon>Labeoninae</taxon>
        <taxon>Labeonini</taxon>
        <taxon>Cirrhinus</taxon>
    </lineage>
</organism>
<comment type="caution">
    <text evidence="1">The sequence shown here is derived from an EMBL/GenBank/DDBJ whole genome shotgun (WGS) entry which is preliminary data.</text>
</comment>
<evidence type="ECO:0000313" key="2">
    <source>
        <dbReference type="Proteomes" id="UP001529510"/>
    </source>
</evidence>
<proteinExistence type="predicted"/>
<gene>
    <name evidence="1" type="ORF">M9458_040749</name>
</gene>
<protein>
    <submittedName>
        <fullName evidence="1">Uncharacterized protein</fullName>
    </submittedName>
</protein>
<dbReference type="Proteomes" id="UP001529510">
    <property type="component" value="Unassembled WGS sequence"/>
</dbReference>
<evidence type="ECO:0000313" key="1">
    <source>
        <dbReference type="EMBL" id="KAL0164996.1"/>
    </source>
</evidence>
<feature type="non-terminal residue" evidence="1">
    <location>
        <position position="1"/>
    </location>
</feature>
<keyword evidence="2" id="KW-1185">Reference proteome</keyword>
<dbReference type="AlphaFoldDB" id="A0ABD0NUN9"/>
<feature type="non-terminal residue" evidence="1">
    <location>
        <position position="60"/>
    </location>
</feature>
<reference evidence="1 2" key="1">
    <citation type="submission" date="2024-05" db="EMBL/GenBank/DDBJ databases">
        <title>Genome sequencing and assembly of Indian major carp, Cirrhinus mrigala (Hamilton, 1822).</title>
        <authorList>
            <person name="Mohindra V."/>
            <person name="Chowdhury L.M."/>
            <person name="Lal K."/>
            <person name="Jena J.K."/>
        </authorList>
    </citation>
    <scope>NUCLEOTIDE SEQUENCE [LARGE SCALE GENOMIC DNA]</scope>
    <source>
        <strain evidence="1">CM1030</strain>
        <tissue evidence="1">Blood</tissue>
    </source>
</reference>